<dbReference type="InterPro" id="IPR006070">
    <property type="entry name" value="Sua5-like_dom"/>
</dbReference>
<dbReference type="EMBL" id="FQXJ01000003">
    <property type="protein sequence ID" value="SHH20223.1"/>
    <property type="molecule type" value="Genomic_DNA"/>
</dbReference>
<organism evidence="16 17">
    <name type="scientific">Desulfosporosinus lacus DSM 15449</name>
    <dbReference type="NCBI Taxonomy" id="1121420"/>
    <lineage>
        <taxon>Bacteria</taxon>
        <taxon>Bacillati</taxon>
        <taxon>Bacillota</taxon>
        <taxon>Clostridia</taxon>
        <taxon>Eubacteriales</taxon>
        <taxon>Desulfitobacteriaceae</taxon>
        <taxon>Desulfosporosinus</taxon>
    </lineage>
</organism>
<keyword evidence="5 13" id="KW-0963">Cytoplasm</keyword>
<keyword evidence="6 13" id="KW-0808">Transferase</keyword>
<evidence type="ECO:0000256" key="1">
    <source>
        <dbReference type="ARBA" id="ARBA00004496"/>
    </source>
</evidence>
<feature type="domain" description="YrdC-like" evidence="15">
    <location>
        <begin position="15"/>
        <end position="201"/>
    </location>
</feature>
<dbReference type="InterPro" id="IPR050156">
    <property type="entry name" value="TC-AMP_synthase_SUA5"/>
</dbReference>
<dbReference type="GO" id="GO:0003725">
    <property type="term" value="F:double-stranded RNA binding"/>
    <property type="evidence" value="ECO:0007669"/>
    <property type="project" value="UniProtKB-UniRule"/>
</dbReference>
<comment type="function">
    <text evidence="13">Required for the formation of a threonylcarbamoyl group on adenosine at position 37 (t(6)A37) in tRNAs that read codons beginning with adenine.</text>
</comment>
<feature type="binding site" evidence="14">
    <location>
        <position position="153"/>
    </location>
    <ligand>
        <name>ATP</name>
        <dbReference type="ChEBI" id="CHEBI:30616"/>
    </ligand>
</feature>
<keyword evidence="10 13" id="KW-0067">ATP-binding</keyword>
<evidence type="ECO:0000313" key="16">
    <source>
        <dbReference type="EMBL" id="SHH20223.1"/>
    </source>
</evidence>
<dbReference type="InterPro" id="IPR010923">
    <property type="entry name" value="T(6)A37_SUA5"/>
</dbReference>
<dbReference type="Proteomes" id="UP000183954">
    <property type="component" value="Unassembled WGS sequence"/>
</dbReference>
<evidence type="ECO:0000256" key="8">
    <source>
        <dbReference type="ARBA" id="ARBA00022695"/>
    </source>
</evidence>
<evidence type="ECO:0000256" key="3">
    <source>
        <dbReference type="ARBA" id="ARBA00012584"/>
    </source>
</evidence>
<dbReference type="RefSeq" id="WP_073027494.1">
    <property type="nucleotide sequence ID" value="NZ_FQXJ01000003.1"/>
</dbReference>
<dbReference type="Gene3D" id="3.40.50.11030">
    <property type="entry name" value="Threonylcarbamoyl-AMP synthase, C-terminal domain"/>
    <property type="match status" value="1"/>
</dbReference>
<evidence type="ECO:0000313" key="17">
    <source>
        <dbReference type="Proteomes" id="UP000183954"/>
    </source>
</evidence>
<keyword evidence="8 13" id="KW-0548">Nucleotidyltransferase</keyword>
<dbReference type="PANTHER" id="PTHR17490:SF16">
    <property type="entry name" value="THREONYLCARBAMOYL-AMP SYNTHASE"/>
    <property type="match status" value="1"/>
</dbReference>
<accession>A0A1M5R364</accession>
<evidence type="ECO:0000256" key="14">
    <source>
        <dbReference type="PIRSR" id="PIRSR004930-1"/>
    </source>
</evidence>
<comment type="catalytic activity">
    <reaction evidence="12 13">
        <text>L-threonine + hydrogencarbonate + ATP = L-threonylcarbamoyladenylate + diphosphate + H2O</text>
        <dbReference type="Rhea" id="RHEA:36407"/>
        <dbReference type="ChEBI" id="CHEBI:15377"/>
        <dbReference type="ChEBI" id="CHEBI:17544"/>
        <dbReference type="ChEBI" id="CHEBI:30616"/>
        <dbReference type="ChEBI" id="CHEBI:33019"/>
        <dbReference type="ChEBI" id="CHEBI:57926"/>
        <dbReference type="ChEBI" id="CHEBI:73682"/>
        <dbReference type="EC" id="2.7.7.87"/>
    </reaction>
</comment>
<dbReference type="GO" id="GO:0005737">
    <property type="term" value="C:cytoplasm"/>
    <property type="evidence" value="ECO:0007669"/>
    <property type="project" value="UniProtKB-SubCell"/>
</dbReference>
<dbReference type="GO" id="GO:0005524">
    <property type="term" value="F:ATP binding"/>
    <property type="evidence" value="ECO:0007669"/>
    <property type="project" value="UniProtKB-UniRule"/>
</dbReference>
<dbReference type="GO" id="GO:0061710">
    <property type="term" value="F:L-threonylcarbamoyladenylate synthase"/>
    <property type="evidence" value="ECO:0007669"/>
    <property type="project" value="UniProtKB-EC"/>
</dbReference>
<proteinExistence type="inferred from homology"/>
<feature type="binding site" evidence="14">
    <location>
        <position position="183"/>
    </location>
    <ligand>
        <name>L-threonine</name>
        <dbReference type="ChEBI" id="CHEBI:57926"/>
    </ligand>
</feature>
<feature type="binding site" evidence="14">
    <location>
        <position position="60"/>
    </location>
    <ligand>
        <name>ATP</name>
        <dbReference type="ChEBI" id="CHEBI:30616"/>
    </ligand>
</feature>
<dbReference type="FunFam" id="3.90.870.10:FF:000008">
    <property type="entry name" value="Threonylcarbamoyl-AMP synthase"/>
    <property type="match status" value="1"/>
</dbReference>
<dbReference type="InterPro" id="IPR005145">
    <property type="entry name" value="Sua5_C"/>
</dbReference>
<keyword evidence="9 13" id="KW-0547">Nucleotide-binding</keyword>
<evidence type="ECO:0000256" key="4">
    <source>
        <dbReference type="ARBA" id="ARBA00015492"/>
    </source>
</evidence>
<comment type="subcellular location">
    <subcellularLocation>
        <location evidence="1 13">Cytoplasm</location>
    </subcellularLocation>
</comment>
<name>A0A1M5R364_9FIRM</name>
<reference evidence="17" key="1">
    <citation type="submission" date="2016-11" db="EMBL/GenBank/DDBJ databases">
        <authorList>
            <person name="Varghese N."/>
            <person name="Submissions S."/>
        </authorList>
    </citation>
    <scope>NUCLEOTIDE SEQUENCE [LARGE SCALE GENOMIC DNA]</scope>
    <source>
        <strain evidence="17">DSM 15449</strain>
    </source>
</reference>
<dbReference type="PANTHER" id="PTHR17490">
    <property type="entry name" value="SUA5"/>
    <property type="match status" value="1"/>
</dbReference>
<dbReference type="InterPro" id="IPR017945">
    <property type="entry name" value="DHBP_synth_RibB-like_a/b_dom"/>
</dbReference>
<dbReference type="Pfam" id="PF01300">
    <property type="entry name" value="Sua5_yciO_yrdC"/>
    <property type="match status" value="1"/>
</dbReference>
<feature type="binding site" evidence="14">
    <location>
        <position position="123"/>
    </location>
    <ligand>
        <name>L-threonine</name>
        <dbReference type="ChEBI" id="CHEBI:57926"/>
    </ligand>
</feature>
<feature type="binding site" evidence="14">
    <location>
        <position position="64"/>
    </location>
    <ligand>
        <name>ATP</name>
        <dbReference type="ChEBI" id="CHEBI:30616"/>
    </ligand>
</feature>
<keyword evidence="17" id="KW-1185">Reference proteome</keyword>
<comment type="similarity">
    <text evidence="2 13">Belongs to the SUA5 family.</text>
</comment>
<sequence length="348" mass="37793">MQTKRSTIDRLHPEAQLINEGAEWLKAGELVAFPTETVYGLGANALDASACAKIFEAKGRPQDNPLIVHVCNRVMANNLVESWTSEAELCVQHFWPGPLTLILPKTALVPDIVTAGLVNVAIRMPSHPVALRLIEEAGFPIAAPSANLSGKPSPTRGSHVWRDMKGKIPLILDAGACEVGLESTVLDVSGGVPTILRPGGITKEQLEEVLGEVRADTPSENQAPKAPGMKYRHYAPQGELLLVSGLRDRVVQRMGQEILRGQARLKKVGVLCTLESASLLHNWFPDLLFVLGSKDRPQEVASNIFEGLRLCDERRMDLILVEGIEEAGLGSAVMNRLEKAAGKRTQHI</sequence>
<evidence type="ECO:0000256" key="7">
    <source>
        <dbReference type="ARBA" id="ARBA00022694"/>
    </source>
</evidence>
<feature type="binding site" evidence="14">
    <location>
        <position position="37"/>
    </location>
    <ligand>
        <name>L-threonine</name>
        <dbReference type="ChEBI" id="CHEBI:57926"/>
    </ligand>
</feature>
<keyword evidence="7 13" id="KW-0819">tRNA processing</keyword>
<dbReference type="SUPFAM" id="SSF55821">
    <property type="entry name" value="YrdC/RibB"/>
    <property type="match status" value="1"/>
</dbReference>
<dbReference type="Gene3D" id="3.90.870.10">
    <property type="entry name" value="DHBP synthase"/>
    <property type="match status" value="1"/>
</dbReference>
<evidence type="ECO:0000256" key="13">
    <source>
        <dbReference type="PIRNR" id="PIRNR004930"/>
    </source>
</evidence>
<dbReference type="Pfam" id="PF03481">
    <property type="entry name" value="Sua5_C"/>
    <property type="match status" value="1"/>
</dbReference>
<feature type="binding site" evidence="14">
    <location>
        <position position="234"/>
    </location>
    <ligand>
        <name>ATP</name>
        <dbReference type="ChEBI" id="CHEBI:30616"/>
    </ligand>
</feature>
<evidence type="ECO:0000256" key="11">
    <source>
        <dbReference type="ARBA" id="ARBA00029774"/>
    </source>
</evidence>
<evidence type="ECO:0000256" key="9">
    <source>
        <dbReference type="ARBA" id="ARBA00022741"/>
    </source>
</evidence>
<feature type="binding site" evidence="14">
    <location>
        <position position="69"/>
    </location>
    <ligand>
        <name>L-threonine</name>
        <dbReference type="ChEBI" id="CHEBI:57926"/>
    </ligand>
</feature>
<feature type="binding site" evidence="14">
    <location>
        <position position="145"/>
    </location>
    <ligand>
        <name>ATP</name>
        <dbReference type="ChEBI" id="CHEBI:30616"/>
    </ligand>
</feature>
<dbReference type="EC" id="2.7.7.87" evidence="3 13"/>
<evidence type="ECO:0000256" key="6">
    <source>
        <dbReference type="ARBA" id="ARBA00022679"/>
    </source>
</evidence>
<feature type="binding site" evidence="14">
    <location>
        <position position="143"/>
    </location>
    <ligand>
        <name>L-threonine</name>
        <dbReference type="ChEBI" id="CHEBI:57926"/>
    </ligand>
</feature>
<dbReference type="GO" id="GO:0000049">
    <property type="term" value="F:tRNA binding"/>
    <property type="evidence" value="ECO:0007669"/>
    <property type="project" value="TreeGrafter"/>
</dbReference>
<feature type="binding site" evidence="14">
    <location>
        <position position="197"/>
    </location>
    <ligand>
        <name>ATP</name>
        <dbReference type="ChEBI" id="CHEBI:30616"/>
    </ligand>
</feature>
<protein>
    <recommendedName>
        <fullName evidence="4 13">Threonylcarbamoyl-AMP synthase</fullName>
        <shortName evidence="13">TC-AMP synthase</shortName>
        <ecNumber evidence="3 13">2.7.7.87</ecNumber>
    </recommendedName>
    <alternativeName>
        <fullName evidence="11 13">L-threonylcarbamoyladenylate synthase</fullName>
    </alternativeName>
</protein>
<dbReference type="AlphaFoldDB" id="A0A1M5R364"/>
<evidence type="ECO:0000259" key="15">
    <source>
        <dbReference type="PROSITE" id="PS51163"/>
    </source>
</evidence>
<gene>
    <name evidence="16" type="ORF">SAMN02746098_00432</name>
</gene>
<dbReference type="STRING" id="1121420.SAMN02746098_00432"/>
<dbReference type="PROSITE" id="PS51163">
    <property type="entry name" value="YRDC"/>
    <property type="match status" value="1"/>
</dbReference>
<dbReference type="GO" id="GO:0008033">
    <property type="term" value="P:tRNA processing"/>
    <property type="evidence" value="ECO:0007669"/>
    <property type="project" value="UniProtKB-KW"/>
</dbReference>
<dbReference type="GO" id="GO:0006450">
    <property type="term" value="P:regulation of translational fidelity"/>
    <property type="evidence" value="ECO:0007669"/>
    <property type="project" value="TreeGrafter"/>
</dbReference>
<evidence type="ECO:0000256" key="12">
    <source>
        <dbReference type="ARBA" id="ARBA00048366"/>
    </source>
</evidence>
<dbReference type="PIRSF" id="PIRSF004930">
    <property type="entry name" value="Tln_factor_SUA5"/>
    <property type="match status" value="1"/>
</dbReference>
<evidence type="ECO:0000256" key="2">
    <source>
        <dbReference type="ARBA" id="ARBA00007663"/>
    </source>
</evidence>
<evidence type="ECO:0000256" key="10">
    <source>
        <dbReference type="ARBA" id="ARBA00022840"/>
    </source>
</evidence>
<dbReference type="OrthoDB" id="9814580at2"/>
<dbReference type="InterPro" id="IPR038385">
    <property type="entry name" value="Sua5/YwlC_C"/>
</dbReference>
<evidence type="ECO:0000256" key="5">
    <source>
        <dbReference type="ARBA" id="ARBA00022490"/>
    </source>
</evidence>
<dbReference type="NCBIfam" id="TIGR00057">
    <property type="entry name" value="L-threonylcarbamoyladenylate synthase"/>
    <property type="match status" value="1"/>
</dbReference>